<evidence type="ECO:0000313" key="8">
    <source>
        <dbReference type="Proteomes" id="UP000254863"/>
    </source>
</evidence>
<evidence type="ECO:0000256" key="3">
    <source>
        <dbReference type="ARBA" id="ARBA00022964"/>
    </source>
</evidence>
<sequence>MNLWLINSTLTGPSFLEKYWQKQPVVLKKAFANFVDPITPDELAGLAMEPEVDSRLVSLKNGQWQASNGPFEHFDGLGETGWSLLAQAVNHWHMPAAELVRPFRVLPDWRLDDLMISFSVPGGGVGPHIDQYDVFIIQGMGSRRWRVGDKLPMRQFCPHPALLHVDPFPPIIDEDLEPGDILYIPPGFPHDGITHETALNYSVGFRGPNGRDLISSFADYALENDLGGEHYSDPDLTCREHPGRVEEYELERLRGMMIEMISQPEDFRRWFGRFATTPRHELDIAPAEPPFEEEEIVDALAGGEMLTRLSGLRVLHIGDSFFVNSEQLEPTDPAALDALCRYTLLGKEELGEAALRNPAFIADLTRLINQGYWFFDE</sequence>
<proteinExistence type="predicted"/>
<name>A0A7H4N8Q8_9ENTR</name>
<evidence type="ECO:0000259" key="6">
    <source>
        <dbReference type="PROSITE" id="PS51184"/>
    </source>
</evidence>
<keyword evidence="3" id="KW-0223">Dioxygenase</keyword>
<dbReference type="Proteomes" id="UP000254863">
    <property type="component" value="Unassembled WGS sequence"/>
</dbReference>
<dbReference type="InterPro" id="IPR046799">
    <property type="entry name" value="ROXA-like_wH"/>
</dbReference>
<dbReference type="Gene3D" id="2.60.120.650">
    <property type="entry name" value="Cupin"/>
    <property type="match status" value="1"/>
</dbReference>
<dbReference type="Gene3D" id="3.40.366.30">
    <property type="entry name" value="50S ribosomal protein L16 arginine hydroxylase, Chain A, Domain 2"/>
    <property type="match status" value="1"/>
</dbReference>
<dbReference type="AlphaFoldDB" id="A0A7H4N8Q8"/>
<dbReference type="PANTHER" id="PTHR13096">
    <property type="entry name" value="MINA53 MYC INDUCED NUCLEAR ANTIGEN"/>
    <property type="match status" value="1"/>
</dbReference>
<accession>A0A7H4N8Q8</accession>
<dbReference type="Pfam" id="PF20514">
    <property type="entry name" value="WHD_ROXA"/>
    <property type="match status" value="1"/>
</dbReference>
<keyword evidence="4" id="KW-0560">Oxidoreductase</keyword>
<dbReference type="GO" id="GO:0046872">
    <property type="term" value="F:metal ion binding"/>
    <property type="evidence" value="ECO:0007669"/>
    <property type="project" value="UniProtKB-KW"/>
</dbReference>
<dbReference type="SMART" id="SM00558">
    <property type="entry name" value="JmjC"/>
    <property type="match status" value="1"/>
</dbReference>
<keyword evidence="2" id="KW-0479">Metal-binding</keyword>
<dbReference type="Pfam" id="PF08007">
    <property type="entry name" value="JmjC_2"/>
    <property type="match status" value="1"/>
</dbReference>
<dbReference type="PANTHER" id="PTHR13096:SF8">
    <property type="entry name" value="RIBOSOMAL OXYGENASE 1"/>
    <property type="match status" value="1"/>
</dbReference>
<dbReference type="PROSITE" id="PS51184">
    <property type="entry name" value="JMJC"/>
    <property type="match status" value="1"/>
</dbReference>
<dbReference type="EMBL" id="UGMS01000001">
    <property type="protein sequence ID" value="STV83434.1"/>
    <property type="molecule type" value="Genomic_DNA"/>
</dbReference>
<dbReference type="InterPro" id="IPR003347">
    <property type="entry name" value="JmjC_dom"/>
</dbReference>
<gene>
    <name evidence="7" type="ORF">NCTC11685_03468</name>
</gene>
<feature type="domain" description="JmjC" evidence="6">
    <location>
        <begin position="95"/>
        <end position="222"/>
    </location>
</feature>
<protein>
    <submittedName>
        <fullName evidence="7">Cupin family protein</fullName>
    </submittedName>
</protein>
<evidence type="ECO:0000256" key="5">
    <source>
        <dbReference type="ARBA" id="ARBA00023004"/>
    </source>
</evidence>
<evidence type="ECO:0000313" key="7">
    <source>
        <dbReference type="EMBL" id="STV83434.1"/>
    </source>
</evidence>
<keyword evidence="5" id="KW-0408">Iron</keyword>
<dbReference type="SUPFAM" id="SSF51197">
    <property type="entry name" value="Clavaminate synthase-like"/>
    <property type="match status" value="1"/>
</dbReference>
<reference evidence="7 8" key="1">
    <citation type="submission" date="2018-06" db="EMBL/GenBank/DDBJ databases">
        <authorList>
            <consortium name="Pathogen Informatics"/>
            <person name="Doyle S."/>
        </authorList>
    </citation>
    <scope>NUCLEOTIDE SEQUENCE [LARGE SCALE GENOMIC DNA]</scope>
    <source>
        <strain evidence="7 8">NCTC11685</strain>
    </source>
</reference>
<comment type="caution">
    <text evidence="7">The sequence shown here is derived from an EMBL/GenBank/DDBJ whole genome shotgun (WGS) entry which is preliminary data.</text>
</comment>
<evidence type="ECO:0000256" key="2">
    <source>
        <dbReference type="ARBA" id="ARBA00022723"/>
    </source>
</evidence>
<dbReference type="InterPro" id="IPR039994">
    <property type="entry name" value="NO66-like"/>
</dbReference>
<organism evidence="7 8">
    <name type="scientific">Klebsiella michiganensis</name>
    <dbReference type="NCBI Taxonomy" id="1134687"/>
    <lineage>
        <taxon>Bacteria</taxon>
        <taxon>Pseudomonadati</taxon>
        <taxon>Pseudomonadota</taxon>
        <taxon>Gammaproteobacteria</taxon>
        <taxon>Enterobacterales</taxon>
        <taxon>Enterobacteriaceae</taxon>
        <taxon>Klebsiella/Raoultella group</taxon>
        <taxon>Klebsiella</taxon>
    </lineage>
</organism>
<evidence type="ECO:0000256" key="4">
    <source>
        <dbReference type="ARBA" id="ARBA00023002"/>
    </source>
</evidence>
<evidence type="ECO:0000256" key="1">
    <source>
        <dbReference type="ARBA" id="ARBA00001954"/>
    </source>
</evidence>
<dbReference type="GO" id="GO:0016706">
    <property type="term" value="F:2-oxoglutarate-dependent dioxygenase activity"/>
    <property type="evidence" value="ECO:0007669"/>
    <property type="project" value="TreeGrafter"/>
</dbReference>
<comment type="cofactor">
    <cofactor evidence="1">
        <name>Fe(2+)</name>
        <dbReference type="ChEBI" id="CHEBI:29033"/>
    </cofactor>
</comment>